<dbReference type="GO" id="GO:0004497">
    <property type="term" value="F:monooxygenase activity"/>
    <property type="evidence" value="ECO:0007669"/>
    <property type="project" value="UniProtKB-KW"/>
</dbReference>
<keyword evidence="2" id="KW-0560">Oxidoreductase</keyword>
<evidence type="ECO:0000259" key="1">
    <source>
        <dbReference type="Pfam" id="PF01494"/>
    </source>
</evidence>
<evidence type="ECO:0000313" key="3">
    <source>
        <dbReference type="Proteomes" id="UP000563426"/>
    </source>
</evidence>
<organism evidence="2 3">
    <name type="scientific">Corallococcus exercitus</name>
    <dbReference type="NCBI Taxonomy" id="2316736"/>
    <lineage>
        <taxon>Bacteria</taxon>
        <taxon>Pseudomonadati</taxon>
        <taxon>Myxococcota</taxon>
        <taxon>Myxococcia</taxon>
        <taxon>Myxococcales</taxon>
        <taxon>Cystobacterineae</taxon>
        <taxon>Myxococcaceae</taxon>
        <taxon>Corallococcus</taxon>
    </lineage>
</organism>
<dbReference type="Pfam" id="PF01494">
    <property type="entry name" value="FAD_binding_3"/>
    <property type="match status" value="1"/>
</dbReference>
<accession>A0A7Y4NQR3</accession>
<dbReference type="PANTHER" id="PTHR46865:SF2">
    <property type="entry name" value="MONOOXYGENASE"/>
    <property type="match status" value="1"/>
</dbReference>
<dbReference type="InterPro" id="IPR002938">
    <property type="entry name" value="FAD-bd"/>
</dbReference>
<dbReference type="PRINTS" id="PR00420">
    <property type="entry name" value="RNGMNOXGNASE"/>
</dbReference>
<proteinExistence type="predicted"/>
<dbReference type="Gene3D" id="3.30.9.10">
    <property type="entry name" value="D-Amino Acid Oxidase, subunit A, domain 2"/>
    <property type="match status" value="1"/>
</dbReference>
<feature type="domain" description="FAD-binding" evidence="1">
    <location>
        <begin position="7"/>
        <end position="343"/>
    </location>
</feature>
<keyword evidence="2" id="KW-0503">Monooxygenase</keyword>
<evidence type="ECO:0000313" key="2">
    <source>
        <dbReference type="EMBL" id="NOK32423.1"/>
    </source>
</evidence>
<gene>
    <name evidence="2" type="ORF">HMI49_04315</name>
</gene>
<name>A0A7Y4NQR3_9BACT</name>
<dbReference type="Gene3D" id="3.50.50.60">
    <property type="entry name" value="FAD/NAD(P)-binding domain"/>
    <property type="match status" value="1"/>
</dbReference>
<dbReference type="InterPro" id="IPR051704">
    <property type="entry name" value="FAD_aromatic-hydroxylase"/>
</dbReference>
<dbReference type="InterPro" id="IPR036188">
    <property type="entry name" value="FAD/NAD-bd_sf"/>
</dbReference>
<dbReference type="PANTHER" id="PTHR46865">
    <property type="entry name" value="OXIDOREDUCTASE-RELATED"/>
    <property type="match status" value="1"/>
</dbReference>
<dbReference type="SUPFAM" id="SSF51905">
    <property type="entry name" value="FAD/NAD(P)-binding domain"/>
    <property type="match status" value="1"/>
</dbReference>
<sequence>MGAKAGKVLISGASFAGLSTAFWMSRLGYQVTVVEVARGLREGGTAVDIKGNTVDIVRRMGLLDQIRSNRLSLQRWELKNERDVTERSMVLRGEGEAPPDDEFEVERTVLLNMLFDAVKDHVEVVFDDSITSLSETEDRIEATFARGARRTFDLVFGCDGVHSAVRRLCFGEEARYIHFLEQYFSITIVDKLLIERNTAQMFNVPGKAVMLNAYKNNTDIIFAFASDKEFPYDRRDEEAQRRIIADQFAGVGWRTAELLQEVRSSKSFYFDKLCQVRMPSWTKGRVALVGDAGYCPSPAAGMGGSLAIDGAAALADAMREHGRDFALAFRAYNERFRPFIEQVQAEAVRTGLESLVPRTEEAIRARNARTDSSF</sequence>
<dbReference type="RefSeq" id="WP_171433118.1">
    <property type="nucleotide sequence ID" value="NZ_JABFJV010000013.1"/>
</dbReference>
<dbReference type="AlphaFoldDB" id="A0A7Y4NQR3"/>
<reference evidence="2 3" key="1">
    <citation type="submission" date="2020-05" db="EMBL/GenBank/DDBJ databases">
        <authorList>
            <person name="Whitworth D."/>
        </authorList>
    </citation>
    <scope>NUCLEOTIDE SEQUENCE [LARGE SCALE GENOMIC DNA]</scope>
    <source>
        <strain evidence="2 3">AB043B</strain>
    </source>
</reference>
<protein>
    <submittedName>
        <fullName evidence="2">FAD-binding monooxygenase</fullName>
    </submittedName>
</protein>
<dbReference type="Proteomes" id="UP000563426">
    <property type="component" value="Unassembled WGS sequence"/>
</dbReference>
<dbReference type="EMBL" id="JABFJV010000013">
    <property type="protein sequence ID" value="NOK32423.1"/>
    <property type="molecule type" value="Genomic_DNA"/>
</dbReference>
<comment type="caution">
    <text evidence="2">The sequence shown here is derived from an EMBL/GenBank/DDBJ whole genome shotgun (WGS) entry which is preliminary data.</text>
</comment>
<dbReference type="GO" id="GO:0071949">
    <property type="term" value="F:FAD binding"/>
    <property type="evidence" value="ECO:0007669"/>
    <property type="project" value="InterPro"/>
</dbReference>
<keyword evidence="3" id="KW-1185">Reference proteome</keyword>